<dbReference type="InterPro" id="IPR007276">
    <property type="entry name" value="Nop14"/>
</dbReference>
<feature type="coiled-coil region" evidence="7">
    <location>
        <begin position="218"/>
        <end position="245"/>
    </location>
</feature>
<proteinExistence type="inferred from homology"/>
<dbReference type="Pfam" id="PF04147">
    <property type="entry name" value="Nop14"/>
    <property type="match status" value="2"/>
</dbReference>
<reference evidence="9 10" key="1">
    <citation type="submission" date="2015-01" db="EMBL/GenBank/DDBJ databases">
        <title>Evolution of Trichinella species and genotypes.</title>
        <authorList>
            <person name="Korhonen P.K."/>
            <person name="Edoardo P."/>
            <person name="Giuseppe L.R."/>
            <person name="Gasser R.B."/>
        </authorList>
    </citation>
    <scope>NUCLEOTIDE SEQUENCE [LARGE SCALE GENOMIC DNA]</scope>
    <source>
        <strain evidence="9">ISS417</strain>
    </source>
</reference>
<evidence type="ECO:0000313" key="9">
    <source>
        <dbReference type="EMBL" id="KRX42992.1"/>
    </source>
</evidence>
<dbReference type="GO" id="GO:0032040">
    <property type="term" value="C:small-subunit processome"/>
    <property type="evidence" value="ECO:0007669"/>
    <property type="project" value="InterPro"/>
</dbReference>
<evidence type="ECO:0000313" key="10">
    <source>
        <dbReference type="Proteomes" id="UP000055048"/>
    </source>
</evidence>
<organism evidence="9 10">
    <name type="scientific">Trichinella murrelli</name>
    <dbReference type="NCBI Taxonomy" id="144512"/>
    <lineage>
        <taxon>Eukaryota</taxon>
        <taxon>Metazoa</taxon>
        <taxon>Ecdysozoa</taxon>
        <taxon>Nematoda</taxon>
        <taxon>Enoplea</taxon>
        <taxon>Dorylaimia</taxon>
        <taxon>Trichinellida</taxon>
        <taxon>Trichinellidae</taxon>
        <taxon>Trichinella</taxon>
    </lineage>
</organism>
<feature type="non-terminal residue" evidence="9">
    <location>
        <position position="1"/>
    </location>
</feature>
<evidence type="ECO:0000256" key="3">
    <source>
        <dbReference type="ARBA" id="ARBA00022517"/>
    </source>
</evidence>
<keyword evidence="4" id="KW-0698">rRNA processing</keyword>
<evidence type="ECO:0000256" key="1">
    <source>
        <dbReference type="ARBA" id="ARBA00004604"/>
    </source>
</evidence>
<comment type="caution">
    <text evidence="9">The sequence shown here is derived from an EMBL/GenBank/DDBJ whole genome shotgun (WGS) entry which is preliminary data.</text>
</comment>
<feature type="coiled-coil region" evidence="7">
    <location>
        <begin position="724"/>
        <end position="751"/>
    </location>
</feature>
<dbReference type="GO" id="GO:0030490">
    <property type="term" value="P:maturation of SSU-rRNA"/>
    <property type="evidence" value="ECO:0007669"/>
    <property type="project" value="TreeGrafter"/>
</dbReference>
<dbReference type="PANTHER" id="PTHR23183:SF0">
    <property type="entry name" value="NUCLEOLAR PROTEIN 14"/>
    <property type="match status" value="1"/>
</dbReference>
<keyword evidence="7" id="KW-0175">Coiled coil</keyword>
<feature type="region of interest" description="Disordered" evidence="8">
    <location>
        <begin position="70"/>
        <end position="99"/>
    </location>
</feature>
<comment type="subcellular location">
    <subcellularLocation>
        <location evidence="1">Nucleus</location>
        <location evidence="1">Nucleolus</location>
    </subcellularLocation>
</comment>
<comment type="similarity">
    <text evidence="2">Belongs to the NOP14 family.</text>
</comment>
<protein>
    <submittedName>
        <fullName evidence="9">Putative nucleolar complex protein 14</fullName>
    </submittedName>
</protein>
<keyword evidence="10" id="KW-1185">Reference proteome</keyword>
<evidence type="ECO:0000256" key="4">
    <source>
        <dbReference type="ARBA" id="ARBA00022552"/>
    </source>
</evidence>
<evidence type="ECO:0000256" key="8">
    <source>
        <dbReference type="SAM" id="MobiDB-lite"/>
    </source>
</evidence>
<evidence type="ECO:0000256" key="5">
    <source>
        <dbReference type="ARBA" id="ARBA00023242"/>
    </source>
</evidence>
<dbReference type="GO" id="GO:0030692">
    <property type="term" value="C:Noc4p-Nop14p complex"/>
    <property type="evidence" value="ECO:0007669"/>
    <property type="project" value="TreeGrafter"/>
</dbReference>
<dbReference type="PANTHER" id="PTHR23183">
    <property type="entry name" value="NOP14"/>
    <property type="match status" value="1"/>
</dbReference>
<keyword evidence="5" id="KW-0539">Nucleus</keyword>
<dbReference type="STRING" id="144512.A0A0V0TVS1"/>
<sequence>LLQIYILQEYNLTRINVASFSRTFEFFVISSILMLSIDMAKKSKKKRIADRARRQIAPIEKPVNPFDLKFNRSKKTYSDGKSTSAAHGKPLTSKEKSFRHRQQTLLPELRALKKHSRVIDRRLGENRPDLSRSEKAALRFAAERQKRYKKTSKFILAEEDDDRSLVFDNMSIEEKKYAHFFHNDDEEMNQQLEDELVESTHFSTTKHSTTYKSRDDVIQEMIENSKNVKEQIKIQREDAMQYTEEADNVYRELLQSNVFGNVTEKSDKSTNDILTKTDESYGLFYKQLILCGQQSRAADKQKSANEIAASMRNRLVELENERKRIQSVDNTFDNEDFVYNEQNLPYTFDMPDCYLNFVRLLKKNSCQIQGLILDRLIILHHPSLAEDNFKKLKKLLSYTLRYFTMVCRKRGWSSLDLVNRLTGIIHTLCKYDKKHVGQCFLKLLKNYYEKHKSCPSRFPSFDFFAYMQMVHVVLSACKGWSLMSKSFITLFASTVAQVEPKSIQDLIKLLLLMSILLSYIQREKQNQSRYFVPELNAKLYEIFEKMACADPSNTAGLWDLVQQQPTVVDVDEPPPAETAQLQLMEFAFQKASSPTSTEELSKWRNICLRMAIQITSTVVELWSGMASFGEIFRPFLERLDEIQASSNRWPKWALAELGTLGEKIRSQPKLAAAAGGSKVWPKVKDGFTFLEPKLEKRFDPCRPSSAAEKDPLLAEHKKLTRLYKREHRGAVRELRRDNEFLARQRMQEDRQRDLEREQKTNVILKQLRHQQYEYNKTKKG</sequence>
<gene>
    <name evidence="9" type="primary">nop14</name>
    <name evidence="9" type="ORF">T05_4696</name>
</gene>
<keyword evidence="3" id="KW-0690">Ribosome biogenesis</keyword>
<accession>A0A0V0TVS1</accession>
<dbReference type="OrthoDB" id="284275at2759"/>
<dbReference type="Proteomes" id="UP000055048">
    <property type="component" value="Unassembled WGS sequence"/>
</dbReference>
<evidence type="ECO:0000256" key="7">
    <source>
        <dbReference type="SAM" id="Coils"/>
    </source>
</evidence>
<name>A0A0V0TVS1_9BILA</name>
<evidence type="ECO:0000256" key="2">
    <source>
        <dbReference type="ARBA" id="ARBA00007466"/>
    </source>
</evidence>
<evidence type="ECO:0000256" key="6">
    <source>
        <dbReference type="ARBA" id="ARBA00024695"/>
    </source>
</evidence>
<feature type="coiled-coil region" evidence="7">
    <location>
        <begin position="301"/>
        <end position="328"/>
    </location>
</feature>
<dbReference type="AlphaFoldDB" id="A0A0V0TVS1"/>
<dbReference type="EMBL" id="JYDJ01000130">
    <property type="protein sequence ID" value="KRX42992.1"/>
    <property type="molecule type" value="Genomic_DNA"/>
</dbReference>
<comment type="function">
    <text evidence="6">Involved in nucleolar processing of pre-18S ribosomal RNA. Has a role in the nuclear export of 40S pre-ribosomal subunit to the cytoplasm.</text>
</comment>